<evidence type="ECO:0000313" key="2">
    <source>
        <dbReference type="Proteomes" id="UP001257060"/>
    </source>
</evidence>
<organism evidence="1 2">
    <name type="scientific">Halogeometricum salsisoli</name>
    <dbReference type="NCBI Taxonomy" id="2950536"/>
    <lineage>
        <taxon>Archaea</taxon>
        <taxon>Methanobacteriati</taxon>
        <taxon>Methanobacteriota</taxon>
        <taxon>Stenosarchaea group</taxon>
        <taxon>Halobacteria</taxon>
        <taxon>Halobacteriales</taxon>
        <taxon>Haloferacaceae</taxon>
        <taxon>Halogeometricum</taxon>
    </lineage>
</organism>
<keyword evidence="2" id="KW-1185">Reference proteome</keyword>
<proteinExistence type="predicted"/>
<accession>A0ABU2GFY7</accession>
<protein>
    <recommendedName>
        <fullName evidence="3">Secreted protein</fullName>
    </recommendedName>
</protein>
<name>A0ABU2GFY7_9EURY</name>
<comment type="caution">
    <text evidence="1">The sequence shown here is derived from an EMBL/GenBank/DDBJ whole genome shotgun (WGS) entry which is preliminary data.</text>
</comment>
<sequence length="74" mass="7722">MRIRFGAFAAGIALVLLVAVGDASALTTLGSPVPLQPLGVLDRLTELVRGLDRFLEAVLDLVRTLSSLFGEGGD</sequence>
<reference evidence="1 2" key="1">
    <citation type="submission" date="2022-06" db="EMBL/GenBank/DDBJ databases">
        <title>Halogeometricum sp. a new haloarchaeum isolate from saline soil.</title>
        <authorList>
            <person name="Strakova D."/>
            <person name="Galisteo C."/>
            <person name="Sanchez-Porro C."/>
            <person name="Ventosa A."/>
        </authorList>
    </citation>
    <scope>NUCLEOTIDE SEQUENCE [LARGE SCALE GENOMIC DNA]</scope>
    <source>
        <strain evidence="1 2">S1BR25-6</strain>
    </source>
</reference>
<dbReference type="Proteomes" id="UP001257060">
    <property type="component" value="Unassembled WGS sequence"/>
</dbReference>
<gene>
    <name evidence="1" type="ORF">NDI76_13290</name>
</gene>
<evidence type="ECO:0000313" key="1">
    <source>
        <dbReference type="EMBL" id="MDS0299717.1"/>
    </source>
</evidence>
<dbReference type="RefSeq" id="WP_310924574.1">
    <property type="nucleotide sequence ID" value="NZ_JAMQOP010000002.1"/>
</dbReference>
<evidence type="ECO:0008006" key="3">
    <source>
        <dbReference type="Google" id="ProtNLM"/>
    </source>
</evidence>
<dbReference type="EMBL" id="JAMQOP010000002">
    <property type="protein sequence ID" value="MDS0299717.1"/>
    <property type="molecule type" value="Genomic_DNA"/>
</dbReference>